<dbReference type="NCBIfam" id="NF042916">
    <property type="entry name" value="IncP_KfrC_dom"/>
    <property type="match status" value="1"/>
</dbReference>
<dbReference type="EMBL" id="CP014230">
    <property type="protein sequence ID" value="AMD93555.1"/>
    <property type="molecule type" value="Genomic_DNA"/>
</dbReference>
<keyword evidence="3" id="KW-1185">Reference proteome</keyword>
<organism evidence="2 3">
    <name type="scientific">Desulfomicrobium orale DSM 12838</name>
    <dbReference type="NCBI Taxonomy" id="888061"/>
    <lineage>
        <taxon>Bacteria</taxon>
        <taxon>Pseudomonadati</taxon>
        <taxon>Thermodesulfobacteriota</taxon>
        <taxon>Desulfovibrionia</taxon>
        <taxon>Desulfovibrionales</taxon>
        <taxon>Desulfomicrobiaceae</taxon>
        <taxon>Desulfomicrobium</taxon>
    </lineage>
</organism>
<sequence length="208" mass="25013">MKNGYHPVSIEGYDFNEKIARFYETAEATEIIEEINNIAKRQYQTEEKNIESRAEELHRDKKYLASQEYDEKLKIYTDAKMKSAERLEMKLENRILQQRTKLAGLEKSKPGFRFWRKSNWEKILSKEKKRLMQLEKRLIGVKMIRSKMSGGYLCELATKKLRREKELSKWRDEYVQTQTKQVMTQQQEHRSQQKQEAISLELTRNIAR</sequence>
<dbReference type="AlphaFoldDB" id="A0A0X8JRI2"/>
<evidence type="ECO:0000256" key="1">
    <source>
        <dbReference type="SAM" id="Coils"/>
    </source>
</evidence>
<evidence type="ECO:0000313" key="3">
    <source>
        <dbReference type="Proteomes" id="UP000063964"/>
    </source>
</evidence>
<dbReference type="KEGG" id="doa:AXF15_10885"/>
<protein>
    <submittedName>
        <fullName evidence="2">Uncharacterized protein</fullName>
    </submittedName>
</protein>
<name>A0A0X8JRI2_9BACT</name>
<dbReference type="Proteomes" id="UP000063964">
    <property type="component" value="Chromosome"/>
</dbReference>
<accession>A0A0X8JRI2</accession>
<proteinExistence type="predicted"/>
<gene>
    <name evidence="2" type="ORF">AXF15_10885</name>
</gene>
<evidence type="ECO:0000313" key="2">
    <source>
        <dbReference type="EMBL" id="AMD93555.1"/>
    </source>
</evidence>
<feature type="coiled-coil region" evidence="1">
    <location>
        <begin position="40"/>
        <end position="137"/>
    </location>
</feature>
<dbReference type="InterPro" id="IPR050043">
    <property type="entry name" value="KfrC-like_dom"/>
</dbReference>
<reference evidence="3" key="1">
    <citation type="submission" date="2016-02" db="EMBL/GenBank/DDBJ databases">
        <authorList>
            <person name="Holder M.E."/>
            <person name="Ajami N.J."/>
            <person name="Petrosino J.F."/>
        </authorList>
    </citation>
    <scope>NUCLEOTIDE SEQUENCE [LARGE SCALE GENOMIC DNA]</scope>
    <source>
        <strain evidence="3">DSM 12838</strain>
    </source>
</reference>
<keyword evidence="1" id="KW-0175">Coiled coil</keyword>